<organism evidence="3 4">
    <name type="scientific">Ostreobium quekettii</name>
    <dbReference type="NCBI Taxonomy" id="121088"/>
    <lineage>
        <taxon>Eukaryota</taxon>
        <taxon>Viridiplantae</taxon>
        <taxon>Chlorophyta</taxon>
        <taxon>core chlorophytes</taxon>
        <taxon>Ulvophyceae</taxon>
        <taxon>TCBD clade</taxon>
        <taxon>Bryopsidales</taxon>
        <taxon>Ostreobineae</taxon>
        <taxon>Ostreobiaceae</taxon>
        <taxon>Ostreobium</taxon>
    </lineage>
</organism>
<dbReference type="GO" id="GO:0005506">
    <property type="term" value="F:iron ion binding"/>
    <property type="evidence" value="ECO:0007669"/>
    <property type="project" value="InterPro"/>
</dbReference>
<protein>
    <recommendedName>
        <fullName evidence="2">Beta-carotene isomerase D27-like C-terminal domain-containing protein</fullName>
    </recommendedName>
</protein>
<dbReference type="AlphaFoldDB" id="A0A8S1JFB9"/>
<dbReference type="PANTHER" id="PTHR33591">
    <property type="entry name" value="BETA-CAROTENE ISOMERASE D27"/>
    <property type="match status" value="1"/>
</dbReference>
<accession>A0A8S1JFB9</accession>
<feature type="region of interest" description="Disordered" evidence="1">
    <location>
        <begin position="1"/>
        <end position="27"/>
    </location>
</feature>
<dbReference type="Pfam" id="PF13225">
    <property type="entry name" value="D27-like_C"/>
    <property type="match status" value="1"/>
</dbReference>
<comment type="caution">
    <text evidence="3">The sequence shown here is derived from an EMBL/GenBank/DDBJ whole genome shotgun (WGS) entry which is preliminary data.</text>
</comment>
<dbReference type="InterPro" id="IPR025114">
    <property type="entry name" value="D27-like_C"/>
</dbReference>
<name>A0A8S1JFB9_9CHLO</name>
<proteinExistence type="predicted"/>
<evidence type="ECO:0000313" key="3">
    <source>
        <dbReference type="EMBL" id="CAD7704759.1"/>
    </source>
</evidence>
<evidence type="ECO:0000313" key="4">
    <source>
        <dbReference type="Proteomes" id="UP000708148"/>
    </source>
</evidence>
<dbReference type="OrthoDB" id="416096at2759"/>
<evidence type="ECO:0000259" key="2">
    <source>
        <dbReference type="Pfam" id="PF13225"/>
    </source>
</evidence>
<feature type="domain" description="Beta-carotene isomerase D27-like C-terminal" evidence="2">
    <location>
        <begin position="158"/>
        <end position="241"/>
    </location>
</feature>
<sequence length="284" mass="30573">MAQSAAVWGPLPPRLPGTSGPRPRAGRAAHRIASRAPHVASADADELLAAGPQDAPPDYSKIDGTIVSRAVMGLFRARMVETLGEDSELEGYDAIIDLTRKLNAKYPEPRDTQLATVKLLGRLFPSWLPGAFAAILSKNIPKASCRLNAWFTAFFCQWLMGPSEVNDVDVDGGQVGVKQGVKIERCRYLEETGCAAICINSCKIPTQEFFAKNMGLPLTMTPDYNDFSCQFSYGLTPGPESEDEALSTPCFQQCPTKRRHLKACDSIVPNATASGPKAPASVAS</sequence>
<dbReference type="EMBL" id="CAJHUC010002951">
    <property type="protein sequence ID" value="CAD7704759.1"/>
    <property type="molecule type" value="Genomic_DNA"/>
</dbReference>
<dbReference type="Proteomes" id="UP000708148">
    <property type="component" value="Unassembled WGS sequence"/>
</dbReference>
<dbReference type="InterPro" id="IPR038938">
    <property type="entry name" value="D27-like"/>
</dbReference>
<evidence type="ECO:0000256" key="1">
    <source>
        <dbReference type="SAM" id="MobiDB-lite"/>
    </source>
</evidence>
<dbReference type="PANTHER" id="PTHR33591:SF2">
    <property type="entry name" value="BETA-CAROTENE ISOMERASE D27"/>
    <property type="match status" value="1"/>
</dbReference>
<gene>
    <name evidence="3" type="ORF">OSTQU699_LOCUS10114</name>
</gene>
<keyword evidence="4" id="KW-1185">Reference proteome</keyword>
<reference evidence="3" key="1">
    <citation type="submission" date="2020-12" db="EMBL/GenBank/DDBJ databases">
        <authorList>
            <person name="Iha C."/>
        </authorList>
    </citation>
    <scope>NUCLEOTIDE SEQUENCE</scope>
</reference>